<gene>
    <name evidence="1" type="ORF">C5167_046571</name>
</gene>
<sequence>MDEIQALAMMYGSTDDGQDDDSKSLVNVVVEIHRDPLDFLAHNMKINEVTLGPFGRRVGETTFFWLRHTRFVIMDNNTLAFTRLTIPPEVVSDVDEDDEDSYRKEFDARERACHRANLPIAHQQLEAEGGFKISYLRFKTQGEFAAVCNAITAASANASTQITIMHLGDHHTPQGLVDNPRDYQLLTEEVYF</sequence>
<dbReference type="Gramene" id="RZC83784">
    <property type="protein sequence ID" value="RZC83784"/>
    <property type="gene ID" value="C5167_046571"/>
</dbReference>
<organism evidence="1 2">
    <name type="scientific">Papaver somniferum</name>
    <name type="common">Opium poppy</name>
    <dbReference type="NCBI Taxonomy" id="3469"/>
    <lineage>
        <taxon>Eukaryota</taxon>
        <taxon>Viridiplantae</taxon>
        <taxon>Streptophyta</taxon>
        <taxon>Embryophyta</taxon>
        <taxon>Tracheophyta</taxon>
        <taxon>Spermatophyta</taxon>
        <taxon>Magnoliopsida</taxon>
        <taxon>Ranunculales</taxon>
        <taxon>Papaveraceae</taxon>
        <taxon>Papaveroideae</taxon>
        <taxon>Papaver</taxon>
    </lineage>
</organism>
<evidence type="ECO:0000313" key="1">
    <source>
        <dbReference type="EMBL" id="RZC83784.1"/>
    </source>
</evidence>
<accession>A0A4Y7LE64</accession>
<name>A0A4Y7LE64_PAPSO</name>
<proteinExistence type="predicted"/>
<dbReference type="EMBL" id="CM010725">
    <property type="protein sequence ID" value="RZC83784.1"/>
    <property type="molecule type" value="Genomic_DNA"/>
</dbReference>
<dbReference type="Proteomes" id="UP000316621">
    <property type="component" value="Chromosome 11"/>
</dbReference>
<reference evidence="1 2" key="1">
    <citation type="journal article" date="2018" name="Science">
        <title>The opium poppy genome and morphinan production.</title>
        <authorList>
            <person name="Guo L."/>
            <person name="Winzer T."/>
            <person name="Yang X."/>
            <person name="Li Y."/>
            <person name="Ning Z."/>
            <person name="He Z."/>
            <person name="Teodor R."/>
            <person name="Lu Y."/>
            <person name="Bowser T.A."/>
            <person name="Graham I.A."/>
            <person name="Ye K."/>
        </authorList>
    </citation>
    <scope>NUCLEOTIDE SEQUENCE [LARGE SCALE GENOMIC DNA]</scope>
    <source>
        <strain evidence="2">cv. HN1</strain>
        <tissue evidence="1">Leaves</tissue>
    </source>
</reference>
<keyword evidence="2" id="KW-1185">Reference proteome</keyword>
<dbReference type="AlphaFoldDB" id="A0A4Y7LE64"/>
<evidence type="ECO:0000313" key="2">
    <source>
        <dbReference type="Proteomes" id="UP000316621"/>
    </source>
</evidence>
<protein>
    <submittedName>
        <fullName evidence="1">Uncharacterized protein</fullName>
    </submittedName>
</protein>